<comment type="caution">
    <text evidence="3">The sequence shown here is derived from an EMBL/GenBank/DDBJ whole genome shotgun (WGS) entry which is preliminary data.</text>
</comment>
<evidence type="ECO:0000259" key="1">
    <source>
        <dbReference type="PROSITE" id="PS50090"/>
    </source>
</evidence>
<reference evidence="3" key="1">
    <citation type="submission" date="2018-11" db="EMBL/GenBank/DDBJ databases">
        <authorList>
            <person name="Alioto T."/>
            <person name="Alioto T."/>
        </authorList>
    </citation>
    <scope>NUCLEOTIDE SEQUENCE</scope>
</reference>
<dbReference type="SMART" id="SM00717">
    <property type="entry name" value="SANT"/>
    <property type="match status" value="2"/>
</dbReference>
<dbReference type="SUPFAM" id="SSF46689">
    <property type="entry name" value="Homeodomain-like"/>
    <property type="match status" value="1"/>
</dbReference>
<dbReference type="InterPro" id="IPR017930">
    <property type="entry name" value="Myb_dom"/>
</dbReference>
<dbReference type="GO" id="GO:0006363">
    <property type="term" value="P:termination of RNA polymerase I transcription"/>
    <property type="evidence" value="ECO:0007669"/>
    <property type="project" value="TreeGrafter"/>
</dbReference>
<feature type="non-terminal residue" evidence="3">
    <location>
        <position position="1"/>
    </location>
</feature>
<dbReference type="GO" id="GO:0003682">
    <property type="term" value="F:chromatin binding"/>
    <property type="evidence" value="ECO:0007669"/>
    <property type="project" value="TreeGrafter"/>
</dbReference>
<sequence>YGKWTYEEKEKLLENWNWYLEKYKSAFKNPLDLLDRRRNKDLITLMKLTDFFLVISRSLNRSTEACYSRLYRDVLKVTLKKGYFSEVETKKLKKLSRKHENKFFKYRCIADKMGRDRRSVELKLYRLGKPLKRGKWTLEEEEGLIKAVREVTGLQNLNEIKQQKIPWRTVSQLVPTRHEIQCREHFFLCKRSKLQNIDENASKLKKWRKEESYRLIDILTNVDYSFETDIDWNEVHQSFVDVSPSASYIQKQFYRLKSGIPDFHRKSYSDLLEEINSSHKH</sequence>
<evidence type="ECO:0000259" key="2">
    <source>
        <dbReference type="PROSITE" id="PS51294"/>
    </source>
</evidence>
<evidence type="ECO:0000313" key="4">
    <source>
        <dbReference type="Proteomes" id="UP000596742"/>
    </source>
</evidence>
<gene>
    <name evidence="3" type="ORF">MGAL_10B060290</name>
</gene>
<dbReference type="InterPro" id="IPR009057">
    <property type="entry name" value="Homeodomain-like_sf"/>
</dbReference>
<feature type="domain" description="Myb-like" evidence="1">
    <location>
        <begin position="128"/>
        <end position="186"/>
    </location>
</feature>
<dbReference type="OrthoDB" id="6091395at2759"/>
<protein>
    <recommendedName>
        <fullName evidence="5">Myb-like domain-containing protein</fullName>
    </recommendedName>
</protein>
<dbReference type="EMBL" id="UYJE01002371">
    <property type="protein sequence ID" value="VDI10195.1"/>
    <property type="molecule type" value="Genomic_DNA"/>
</dbReference>
<dbReference type="Proteomes" id="UP000596742">
    <property type="component" value="Unassembled WGS sequence"/>
</dbReference>
<name>A0A8B6CUS7_MYTGA</name>
<keyword evidence="4" id="KW-1185">Reference proteome</keyword>
<organism evidence="3 4">
    <name type="scientific">Mytilus galloprovincialis</name>
    <name type="common">Mediterranean mussel</name>
    <dbReference type="NCBI Taxonomy" id="29158"/>
    <lineage>
        <taxon>Eukaryota</taxon>
        <taxon>Metazoa</taxon>
        <taxon>Spiralia</taxon>
        <taxon>Lophotrochozoa</taxon>
        <taxon>Mollusca</taxon>
        <taxon>Bivalvia</taxon>
        <taxon>Autobranchia</taxon>
        <taxon>Pteriomorphia</taxon>
        <taxon>Mytilida</taxon>
        <taxon>Mytiloidea</taxon>
        <taxon>Mytilidae</taxon>
        <taxon>Mytilinae</taxon>
        <taxon>Mytilus</taxon>
    </lineage>
</organism>
<dbReference type="Gene3D" id="1.10.10.60">
    <property type="entry name" value="Homeodomain-like"/>
    <property type="match status" value="1"/>
</dbReference>
<dbReference type="PANTHER" id="PTHR46760">
    <property type="entry name" value="TRANSCRIPTION TERMINATION FACTOR 1"/>
    <property type="match status" value="1"/>
</dbReference>
<feature type="domain" description="HTH myb-type" evidence="2">
    <location>
        <begin position="128"/>
        <end position="194"/>
    </location>
</feature>
<dbReference type="CDD" id="cd00167">
    <property type="entry name" value="SANT"/>
    <property type="match status" value="1"/>
</dbReference>
<accession>A0A8B6CUS7</accession>
<dbReference type="InterPro" id="IPR053078">
    <property type="entry name" value="TTF1-like"/>
</dbReference>
<dbReference type="AlphaFoldDB" id="A0A8B6CUS7"/>
<evidence type="ECO:0000313" key="3">
    <source>
        <dbReference type="EMBL" id="VDI10195.1"/>
    </source>
</evidence>
<dbReference type="Pfam" id="PF00249">
    <property type="entry name" value="Myb_DNA-binding"/>
    <property type="match status" value="1"/>
</dbReference>
<dbReference type="InterPro" id="IPR001005">
    <property type="entry name" value="SANT/Myb"/>
</dbReference>
<evidence type="ECO:0008006" key="5">
    <source>
        <dbReference type="Google" id="ProtNLM"/>
    </source>
</evidence>
<dbReference type="PANTHER" id="PTHR46760:SF1">
    <property type="entry name" value="TRANSCRIPTION TERMINATION FACTOR 1"/>
    <property type="match status" value="1"/>
</dbReference>
<dbReference type="PROSITE" id="PS50090">
    <property type="entry name" value="MYB_LIKE"/>
    <property type="match status" value="1"/>
</dbReference>
<dbReference type="GO" id="GO:0005730">
    <property type="term" value="C:nucleolus"/>
    <property type="evidence" value="ECO:0007669"/>
    <property type="project" value="TreeGrafter"/>
</dbReference>
<proteinExistence type="predicted"/>
<dbReference type="PROSITE" id="PS51294">
    <property type="entry name" value="HTH_MYB"/>
    <property type="match status" value="1"/>
</dbReference>